<dbReference type="PANTHER" id="PTHR33204">
    <property type="entry name" value="TRANSCRIPTIONAL REGULATOR, MARR FAMILY"/>
    <property type="match status" value="1"/>
</dbReference>
<dbReference type="InterPro" id="IPR036388">
    <property type="entry name" value="WH-like_DNA-bd_sf"/>
</dbReference>
<dbReference type="PROSITE" id="PS51118">
    <property type="entry name" value="HTH_HXLR"/>
    <property type="match status" value="1"/>
</dbReference>
<evidence type="ECO:0000256" key="3">
    <source>
        <dbReference type="ARBA" id="ARBA00023163"/>
    </source>
</evidence>
<evidence type="ECO:0000256" key="2">
    <source>
        <dbReference type="ARBA" id="ARBA00023125"/>
    </source>
</evidence>
<feature type="domain" description="HTH hxlR-type" evidence="4">
    <location>
        <begin position="12"/>
        <end position="112"/>
    </location>
</feature>
<gene>
    <name evidence="5" type="ORF">ACFQ2J_12740</name>
</gene>
<dbReference type="Gene3D" id="1.10.10.10">
    <property type="entry name" value="Winged helix-like DNA-binding domain superfamily/Winged helix DNA-binding domain"/>
    <property type="match status" value="1"/>
</dbReference>
<keyword evidence="3" id="KW-0804">Transcription</keyword>
<accession>A0ABW3L261</accession>
<keyword evidence="6" id="KW-1185">Reference proteome</keyword>
<organism evidence="5 6">
    <name type="scientific">Thalassobacillus hwangdonensis</name>
    <dbReference type="NCBI Taxonomy" id="546108"/>
    <lineage>
        <taxon>Bacteria</taxon>
        <taxon>Bacillati</taxon>
        <taxon>Bacillota</taxon>
        <taxon>Bacilli</taxon>
        <taxon>Bacillales</taxon>
        <taxon>Bacillaceae</taxon>
        <taxon>Thalassobacillus</taxon>
    </lineage>
</organism>
<protein>
    <submittedName>
        <fullName evidence="5">Winged helix-turn-helix transcriptional regulator</fullName>
    </submittedName>
</protein>
<evidence type="ECO:0000313" key="6">
    <source>
        <dbReference type="Proteomes" id="UP001596990"/>
    </source>
</evidence>
<dbReference type="InterPro" id="IPR002577">
    <property type="entry name" value="HTH_HxlR"/>
</dbReference>
<dbReference type="Proteomes" id="UP001596990">
    <property type="component" value="Unassembled WGS sequence"/>
</dbReference>
<dbReference type="Pfam" id="PF01638">
    <property type="entry name" value="HxlR"/>
    <property type="match status" value="1"/>
</dbReference>
<reference evidence="6" key="1">
    <citation type="journal article" date="2019" name="Int. J. Syst. Evol. Microbiol.">
        <title>The Global Catalogue of Microorganisms (GCM) 10K type strain sequencing project: providing services to taxonomists for standard genome sequencing and annotation.</title>
        <authorList>
            <consortium name="The Broad Institute Genomics Platform"/>
            <consortium name="The Broad Institute Genome Sequencing Center for Infectious Disease"/>
            <person name="Wu L."/>
            <person name="Ma J."/>
        </authorList>
    </citation>
    <scope>NUCLEOTIDE SEQUENCE [LARGE SCALE GENOMIC DNA]</scope>
    <source>
        <strain evidence="6">CCUG 56607</strain>
    </source>
</reference>
<dbReference type="InterPro" id="IPR036390">
    <property type="entry name" value="WH_DNA-bd_sf"/>
</dbReference>
<evidence type="ECO:0000256" key="1">
    <source>
        <dbReference type="ARBA" id="ARBA00023015"/>
    </source>
</evidence>
<evidence type="ECO:0000259" key="4">
    <source>
        <dbReference type="PROSITE" id="PS51118"/>
    </source>
</evidence>
<comment type="caution">
    <text evidence="5">The sequence shown here is derived from an EMBL/GenBank/DDBJ whole genome shotgun (WGS) entry which is preliminary data.</text>
</comment>
<keyword evidence="1" id="KW-0805">Transcription regulation</keyword>
<name>A0ABW3L261_9BACI</name>
<proteinExistence type="predicted"/>
<evidence type="ECO:0000313" key="5">
    <source>
        <dbReference type="EMBL" id="MFD1020045.1"/>
    </source>
</evidence>
<keyword evidence="2" id="KW-0238">DNA-binding</keyword>
<dbReference type="PANTHER" id="PTHR33204:SF29">
    <property type="entry name" value="TRANSCRIPTIONAL REGULATOR"/>
    <property type="match status" value="1"/>
</dbReference>
<sequence length="127" mass="14742">MRDVREGFTLKSAIETTFDVVGGKWKGVILWKMLDVETIRFNELKRALGGKISSRILSKELRMLCDEGLIERKDYHSVPPKVEYCLTEYGKSIEAFMVPMNEWGLQHQSRKESKGEMIVNSKKMQKE</sequence>
<dbReference type="EMBL" id="JBHTKL010000005">
    <property type="protein sequence ID" value="MFD1020045.1"/>
    <property type="molecule type" value="Genomic_DNA"/>
</dbReference>
<dbReference type="SUPFAM" id="SSF46785">
    <property type="entry name" value="Winged helix' DNA-binding domain"/>
    <property type="match status" value="1"/>
</dbReference>